<feature type="transmembrane region" description="Helical" evidence="2">
    <location>
        <begin position="100"/>
        <end position="120"/>
    </location>
</feature>
<keyword evidence="2" id="KW-1133">Transmembrane helix</keyword>
<evidence type="ECO:0008006" key="4">
    <source>
        <dbReference type="Google" id="ProtNLM"/>
    </source>
</evidence>
<protein>
    <recommendedName>
        <fullName evidence="4">Transmembrane protein</fullName>
    </recommendedName>
</protein>
<feature type="transmembrane region" description="Helical" evidence="2">
    <location>
        <begin position="411"/>
        <end position="433"/>
    </location>
</feature>
<keyword evidence="2" id="KW-0812">Transmembrane</keyword>
<name>A0A7S4BPM1_CHRCT</name>
<reference evidence="3" key="1">
    <citation type="submission" date="2021-01" db="EMBL/GenBank/DDBJ databases">
        <authorList>
            <person name="Corre E."/>
            <person name="Pelletier E."/>
            <person name="Niang G."/>
            <person name="Scheremetjew M."/>
            <person name="Finn R."/>
            <person name="Kale V."/>
            <person name="Holt S."/>
            <person name="Cochrane G."/>
            <person name="Meng A."/>
            <person name="Brown T."/>
            <person name="Cohen L."/>
        </authorList>
    </citation>
    <scope>NUCLEOTIDE SEQUENCE</scope>
    <source>
        <strain evidence="3">CCMP645</strain>
    </source>
</reference>
<accession>A0A7S4BPM1</accession>
<sequence length="612" mass="66750">MSVFQASECYVGALGTCHECDTSGSCICSKYWSGHNHYIALDRGRWDEGLLLCSTLDPLIKTIQTVALACQLLLVLLVLKRLRYQKQVVTDSRLKWQEHLPFFVLAFVLLHLCFAIAFSIQEIITLKLVIGIDALPSLFFFFRIIFLYMAEAANSLNTVKVSTSAEELQRGAEHVRAVCRRERRVIICQAILFCALGAVPLAGVCLAASGRRDIATEAAILCVAFGGEALLNLALVFRLQSSQTGVQKLFESVLEKHEERMKEEVAFLERYLPRGQSSQPASEFIVTESPTPRTEPVDAGAIEIEVVPQAAQNTPQQHTHQASPNTPEQSTFPATQSTPQRSTTQATSDSSQHPSETRSPAANRLSFADDIAVAAAGGNDSFLSYKLAEVARLRQKIRRLKRTQHVYQWSTYKASMSAGILAMMTAAFALTPYLWSTTIYFVAVQSVWLCYFVLVLILPFSNTQSEQQSTSQVASIVATHTPSFRRPTGSRFSGGPTTRLSHALSHGSAEAVHRRRQRTQPSVGPSCSSPPSAAGGSHIEDETAVTTLPRSETPSTTPAGIRRACERVQTHSLTDQSCTLTLGAPPQALLSVPSGGICRLSSSGSSPPIFDC</sequence>
<feature type="transmembrane region" description="Helical" evidence="2">
    <location>
        <begin position="186"/>
        <end position="209"/>
    </location>
</feature>
<feature type="transmembrane region" description="Helical" evidence="2">
    <location>
        <begin position="215"/>
        <end position="237"/>
    </location>
</feature>
<feature type="region of interest" description="Disordered" evidence="1">
    <location>
        <begin position="482"/>
        <end position="560"/>
    </location>
</feature>
<evidence type="ECO:0000256" key="2">
    <source>
        <dbReference type="SAM" id="Phobius"/>
    </source>
</evidence>
<evidence type="ECO:0000313" key="3">
    <source>
        <dbReference type="EMBL" id="CAE0772305.1"/>
    </source>
</evidence>
<dbReference type="EMBL" id="HBIZ01039063">
    <property type="protein sequence ID" value="CAE0772305.1"/>
    <property type="molecule type" value="Transcribed_RNA"/>
</dbReference>
<dbReference type="AlphaFoldDB" id="A0A7S4BPM1"/>
<proteinExistence type="predicted"/>
<keyword evidence="2" id="KW-0472">Membrane</keyword>
<feature type="transmembrane region" description="Helical" evidence="2">
    <location>
        <begin position="59"/>
        <end position="79"/>
    </location>
</feature>
<organism evidence="3">
    <name type="scientific">Chrysotila carterae</name>
    <name type="common">Marine alga</name>
    <name type="synonym">Syracosphaera carterae</name>
    <dbReference type="NCBI Taxonomy" id="13221"/>
    <lineage>
        <taxon>Eukaryota</taxon>
        <taxon>Haptista</taxon>
        <taxon>Haptophyta</taxon>
        <taxon>Prymnesiophyceae</taxon>
        <taxon>Isochrysidales</taxon>
        <taxon>Isochrysidaceae</taxon>
        <taxon>Chrysotila</taxon>
    </lineage>
</organism>
<feature type="compositionally biased region" description="Polar residues" evidence="1">
    <location>
        <begin position="311"/>
        <end position="360"/>
    </location>
</feature>
<feature type="compositionally biased region" description="Low complexity" evidence="1">
    <location>
        <begin position="521"/>
        <end position="537"/>
    </location>
</feature>
<evidence type="ECO:0000256" key="1">
    <source>
        <dbReference type="SAM" id="MobiDB-lite"/>
    </source>
</evidence>
<feature type="transmembrane region" description="Helical" evidence="2">
    <location>
        <begin position="126"/>
        <end position="150"/>
    </location>
</feature>
<feature type="compositionally biased region" description="Polar residues" evidence="1">
    <location>
        <begin position="544"/>
        <end position="558"/>
    </location>
</feature>
<gene>
    <name evidence="3" type="ORF">PCAR00345_LOCUS24917</name>
</gene>
<feature type="region of interest" description="Disordered" evidence="1">
    <location>
        <begin position="311"/>
        <end position="361"/>
    </location>
</feature>
<feature type="transmembrane region" description="Helical" evidence="2">
    <location>
        <begin position="439"/>
        <end position="460"/>
    </location>
</feature>